<keyword evidence="2" id="KW-1185">Reference proteome</keyword>
<evidence type="ECO:0000313" key="2">
    <source>
        <dbReference type="Proteomes" id="UP000268007"/>
    </source>
</evidence>
<dbReference type="AlphaFoldDB" id="A0A495J395"/>
<evidence type="ECO:0000313" key="1">
    <source>
        <dbReference type="EMBL" id="RKR83455.1"/>
    </source>
</evidence>
<reference evidence="1 2" key="1">
    <citation type="submission" date="2018-10" db="EMBL/GenBank/DDBJ databases">
        <title>Genomic Encyclopedia of Archaeal and Bacterial Type Strains, Phase II (KMG-II): from individual species to whole genera.</title>
        <authorList>
            <person name="Goeker M."/>
        </authorList>
    </citation>
    <scope>NUCLEOTIDE SEQUENCE [LARGE SCALE GENOMIC DNA]</scope>
    <source>
        <strain evidence="1 2">DSM 18602</strain>
    </source>
</reference>
<organism evidence="1 2">
    <name type="scientific">Mucilaginibacter gracilis</name>
    <dbReference type="NCBI Taxonomy" id="423350"/>
    <lineage>
        <taxon>Bacteria</taxon>
        <taxon>Pseudomonadati</taxon>
        <taxon>Bacteroidota</taxon>
        <taxon>Sphingobacteriia</taxon>
        <taxon>Sphingobacteriales</taxon>
        <taxon>Sphingobacteriaceae</taxon>
        <taxon>Mucilaginibacter</taxon>
    </lineage>
</organism>
<dbReference type="RefSeq" id="WP_121198949.1">
    <property type="nucleotide sequence ID" value="NZ_RBKU01000001.1"/>
</dbReference>
<dbReference type="OrthoDB" id="1454346at2"/>
<accession>A0A495J395</accession>
<dbReference type="EMBL" id="RBKU01000001">
    <property type="protein sequence ID" value="RKR83455.1"/>
    <property type="molecule type" value="Genomic_DNA"/>
</dbReference>
<sequence length="130" mass="15055">MHVLFLLASLIIKPHLDTVDNWQVYQNKKLLAAYNTTGETIALKRNQIKQGDLITINYFRDTPCSTCSTQLYIEDANNAILKTLKAKGTFTPFKFTLNDILKNTKTSTYLFYRLEDGQNSRKLLFKLMIR</sequence>
<protein>
    <submittedName>
        <fullName evidence="1">Uncharacterized protein</fullName>
    </submittedName>
</protein>
<comment type="caution">
    <text evidence="1">The sequence shown here is derived from an EMBL/GenBank/DDBJ whole genome shotgun (WGS) entry which is preliminary data.</text>
</comment>
<gene>
    <name evidence="1" type="ORF">BDD43_3664</name>
</gene>
<proteinExistence type="predicted"/>
<name>A0A495J395_9SPHI</name>
<dbReference type="Proteomes" id="UP000268007">
    <property type="component" value="Unassembled WGS sequence"/>
</dbReference>